<dbReference type="PANTHER" id="PTHR30203">
    <property type="entry name" value="OUTER MEMBRANE CATION EFFLUX PROTEIN"/>
    <property type="match status" value="1"/>
</dbReference>
<dbReference type="RefSeq" id="WP_161035314.1">
    <property type="nucleotide sequence ID" value="NZ_WWCL01000002.1"/>
</dbReference>
<protein>
    <submittedName>
        <fullName evidence="1">TolC family protein</fullName>
    </submittedName>
</protein>
<dbReference type="InterPro" id="IPR010131">
    <property type="entry name" value="MdtP/NodT-like"/>
</dbReference>
<sequence>MKRYSLSQHAPDAVRAPRHSVARPLAPLAGWRSAILLPLILLSGCASLSANGGYADVASLTSQRLGQPVQLQRDANSAPQVQALLAQPLTADAAVQLALINNSGLKASLTELGIAEAELVQAGRLRNPAFSFGRVRGGGETEIDRSVMFDLAGLITMPQRRRMEQHRFEQTKYSLANRALQLASDTRIAYFTAVAAAQSLEFAEQVALAAQASGQLAERMAKAGNWSRLDQAREQAFQHDATIQLVRARHEALVSREALLRLLGIDSKDATLQLPARLPELPHHAQAMPDAEAQALSSRLDVLAARQASAASAQALGLSKTSSFVNVFELGYADKRSTGGPRQQGYEVTLELPIFDWGSARNAAAQASYMQTVHHAADVALQARSQVRVAYSAYQSQYEIARHYQDNVVPLRKQIADEVLLRYNGMLASVFELLADAREQLGAVNGAITSQRDFWIAETSLQAAIHGGSNESRSQP</sequence>
<dbReference type="SUPFAM" id="SSF56954">
    <property type="entry name" value="Outer membrane efflux proteins (OEP)"/>
    <property type="match status" value="1"/>
</dbReference>
<dbReference type="EMBL" id="WWCL01000002">
    <property type="protein sequence ID" value="MYN45763.1"/>
    <property type="molecule type" value="Genomic_DNA"/>
</dbReference>
<proteinExistence type="predicted"/>
<reference evidence="1" key="1">
    <citation type="submission" date="2019-12" db="EMBL/GenBank/DDBJ databases">
        <title>Novel species isolated from a subtropical stream in China.</title>
        <authorList>
            <person name="Lu H."/>
        </authorList>
    </citation>
    <scope>NUCLEOTIDE SEQUENCE [LARGE SCALE GENOMIC DNA]</scope>
    <source>
        <strain evidence="1">FT93W</strain>
    </source>
</reference>
<organism evidence="1 2">
    <name type="scientific">Duganella fentianensis</name>
    <dbReference type="NCBI Taxonomy" id="2692177"/>
    <lineage>
        <taxon>Bacteria</taxon>
        <taxon>Pseudomonadati</taxon>
        <taxon>Pseudomonadota</taxon>
        <taxon>Betaproteobacteria</taxon>
        <taxon>Burkholderiales</taxon>
        <taxon>Oxalobacteraceae</taxon>
        <taxon>Telluria group</taxon>
        <taxon>Duganella</taxon>
    </lineage>
</organism>
<dbReference type="Proteomes" id="UP000444316">
    <property type="component" value="Unassembled WGS sequence"/>
</dbReference>
<name>A0A845HXM8_9BURK</name>
<gene>
    <name evidence="1" type="ORF">GTP23_11970</name>
</gene>
<dbReference type="PANTHER" id="PTHR30203:SF24">
    <property type="entry name" value="BLR4935 PROTEIN"/>
    <property type="match status" value="1"/>
</dbReference>
<evidence type="ECO:0000313" key="2">
    <source>
        <dbReference type="Proteomes" id="UP000444316"/>
    </source>
</evidence>
<keyword evidence="2" id="KW-1185">Reference proteome</keyword>
<dbReference type="Gene3D" id="1.20.1600.10">
    <property type="entry name" value="Outer membrane efflux proteins (OEP)"/>
    <property type="match status" value="1"/>
</dbReference>
<evidence type="ECO:0000313" key="1">
    <source>
        <dbReference type="EMBL" id="MYN45763.1"/>
    </source>
</evidence>
<comment type="caution">
    <text evidence="1">The sequence shown here is derived from an EMBL/GenBank/DDBJ whole genome shotgun (WGS) entry which is preliminary data.</text>
</comment>
<dbReference type="GO" id="GO:0015562">
    <property type="term" value="F:efflux transmembrane transporter activity"/>
    <property type="evidence" value="ECO:0007669"/>
    <property type="project" value="InterPro"/>
</dbReference>
<accession>A0A845HXM8</accession>
<dbReference type="AlphaFoldDB" id="A0A845HXM8"/>